<gene>
    <name evidence="1" type="ORF">RDWZM_004874</name>
</gene>
<comment type="caution">
    <text evidence="1">The sequence shown here is derived from an EMBL/GenBank/DDBJ whole genome shotgun (WGS) entry which is preliminary data.</text>
</comment>
<dbReference type="Proteomes" id="UP001142055">
    <property type="component" value="Chromosome 2"/>
</dbReference>
<proteinExistence type="predicted"/>
<keyword evidence="2" id="KW-1185">Reference proteome</keyword>
<dbReference type="EMBL" id="JAPWDV010000002">
    <property type="protein sequence ID" value="KAJ6219062.1"/>
    <property type="molecule type" value="Genomic_DNA"/>
</dbReference>
<evidence type="ECO:0000313" key="1">
    <source>
        <dbReference type="EMBL" id="KAJ6219062.1"/>
    </source>
</evidence>
<evidence type="ECO:0000313" key="2">
    <source>
        <dbReference type="Proteomes" id="UP001142055"/>
    </source>
</evidence>
<accession>A0A9Q0M7P5</accession>
<reference evidence="1" key="1">
    <citation type="submission" date="2022-12" db="EMBL/GenBank/DDBJ databases">
        <title>Genome assemblies of Blomia tropicalis.</title>
        <authorList>
            <person name="Cui Y."/>
        </authorList>
    </citation>
    <scope>NUCLEOTIDE SEQUENCE</scope>
    <source>
        <tissue evidence="1">Adult mites</tissue>
    </source>
</reference>
<name>A0A9Q0M7P5_BLOTA</name>
<protein>
    <submittedName>
        <fullName evidence="1">Uncharacterized protein</fullName>
    </submittedName>
</protein>
<organism evidence="1 2">
    <name type="scientific">Blomia tropicalis</name>
    <name type="common">Mite</name>
    <dbReference type="NCBI Taxonomy" id="40697"/>
    <lineage>
        <taxon>Eukaryota</taxon>
        <taxon>Metazoa</taxon>
        <taxon>Ecdysozoa</taxon>
        <taxon>Arthropoda</taxon>
        <taxon>Chelicerata</taxon>
        <taxon>Arachnida</taxon>
        <taxon>Acari</taxon>
        <taxon>Acariformes</taxon>
        <taxon>Sarcoptiformes</taxon>
        <taxon>Astigmata</taxon>
        <taxon>Glycyphagoidea</taxon>
        <taxon>Echimyopodidae</taxon>
        <taxon>Blomia</taxon>
    </lineage>
</organism>
<sequence>MNHRPLSEPKLSIFGFEPSNCERTFLLSKFSPTLFDRITTQYPFINDLNLTISLQSFMDKSELINQFFRFYHDLITSLYIHVYVTNETNVDIRQYLNKTLDMLSEINFLGNLVKLVVDIEPLPETYTIEFITPIHDFQVLPQLKKLYFATPLNSFNLLNESFRTYPPTRLNNMAFGYEQSRGFVNSYPLSDNFCLMIDQLHYHTLSFQPLPMYQTISELSTRYHFLSRLTIQLDQLYPLRLINSLSRLRKLEYLSIFLSHQSGEKINFDLSSIDQAKPQMISKLVPLNHLIVRCTVSSHKSFQSVHLGWIFPNLISLEFSYDAFVCEEPSCGAKHVCGGRWNWRAWKCRRSVLSQWKKQCPNLKYTYMNCE</sequence>
<dbReference type="AlphaFoldDB" id="A0A9Q0M7P5"/>